<protein>
    <submittedName>
        <fullName evidence="5">Class I SAM-dependent methyltransferase</fullName>
    </submittedName>
</protein>
<evidence type="ECO:0000256" key="3">
    <source>
        <dbReference type="ARBA" id="ARBA00022691"/>
    </source>
</evidence>
<dbReference type="GO" id="GO:0008168">
    <property type="term" value="F:methyltransferase activity"/>
    <property type="evidence" value="ECO:0007669"/>
    <property type="project" value="UniProtKB-KW"/>
</dbReference>
<evidence type="ECO:0000313" key="5">
    <source>
        <dbReference type="EMBL" id="NMH78581.1"/>
    </source>
</evidence>
<keyword evidence="2" id="KW-0808">Transferase</keyword>
<dbReference type="PANTHER" id="PTHR43464:SF19">
    <property type="entry name" value="UBIQUINONE BIOSYNTHESIS O-METHYLTRANSFERASE, MITOCHONDRIAL"/>
    <property type="match status" value="1"/>
</dbReference>
<dbReference type="GO" id="GO:0032259">
    <property type="term" value="P:methylation"/>
    <property type="evidence" value="ECO:0007669"/>
    <property type="project" value="UniProtKB-KW"/>
</dbReference>
<dbReference type="InterPro" id="IPR029063">
    <property type="entry name" value="SAM-dependent_MTases_sf"/>
</dbReference>
<organism evidence="5 6">
    <name type="scientific">Pseudonocardia xinjiangensis</name>
    <dbReference type="NCBI Taxonomy" id="75289"/>
    <lineage>
        <taxon>Bacteria</taxon>
        <taxon>Bacillati</taxon>
        <taxon>Actinomycetota</taxon>
        <taxon>Actinomycetes</taxon>
        <taxon>Pseudonocardiales</taxon>
        <taxon>Pseudonocardiaceae</taxon>
        <taxon>Pseudonocardia</taxon>
    </lineage>
</organism>
<keyword evidence="1 5" id="KW-0489">Methyltransferase</keyword>
<dbReference type="Proteomes" id="UP001296706">
    <property type="component" value="Unassembled WGS sequence"/>
</dbReference>
<dbReference type="InterPro" id="IPR041698">
    <property type="entry name" value="Methyltransf_25"/>
</dbReference>
<keyword evidence="3" id="KW-0949">S-adenosyl-L-methionine</keyword>
<gene>
    <name evidence="5" type="ORF">HF577_15995</name>
</gene>
<keyword evidence="6" id="KW-1185">Reference proteome</keyword>
<dbReference type="PANTHER" id="PTHR43464">
    <property type="entry name" value="METHYLTRANSFERASE"/>
    <property type="match status" value="1"/>
</dbReference>
<evidence type="ECO:0000313" key="6">
    <source>
        <dbReference type="Proteomes" id="UP001296706"/>
    </source>
</evidence>
<evidence type="ECO:0000259" key="4">
    <source>
        <dbReference type="Pfam" id="PF13649"/>
    </source>
</evidence>
<dbReference type="Gene3D" id="3.40.50.150">
    <property type="entry name" value="Vaccinia Virus protein VP39"/>
    <property type="match status" value="1"/>
</dbReference>
<accession>A0ABX1RHD6</accession>
<dbReference type="SUPFAM" id="SSF53335">
    <property type="entry name" value="S-adenosyl-L-methionine-dependent methyltransferases"/>
    <property type="match status" value="1"/>
</dbReference>
<proteinExistence type="predicted"/>
<comment type="caution">
    <text evidence="5">The sequence shown here is derived from an EMBL/GenBank/DDBJ whole genome shotgun (WGS) entry which is preliminary data.</text>
</comment>
<dbReference type="CDD" id="cd02440">
    <property type="entry name" value="AdoMet_MTases"/>
    <property type="match status" value="1"/>
</dbReference>
<evidence type="ECO:0000256" key="1">
    <source>
        <dbReference type="ARBA" id="ARBA00022603"/>
    </source>
</evidence>
<sequence length="219" mass="23680">MPFPTPDDTAETYWNGFYRSLDRSVDSPPGPNALLVEEVGPLSPGTALDLGCGFGGDAIWLATQGWRVTAVDVSGAALERAGEYAARADVAERIDWQRHDLTATFPAGTHDLVCAQFLHSPMERPGQRDAILRRALDAVAPGGSLLVTGHTGIPDSMKDTPFDVHLPTTTELRAALRPDPAVWSTVTERAATREATGPDGRSFTHRDMMLRLVRTQAYA</sequence>
<dbReference type="Pfam" id="PF13649">
    <property type="entry name" value="Methyltransf_25"/>
    <property type="match status" value="1"/>
</dbReference>
<dbReference type="EMBL" id="JAAXKY010000047">
    <property type="protein sequence ID" value="NMH78581.1"/>
    <property type="molecule type" value="Genomic_DNA"/>
</dbReference>
<evidence type="ECO:0000256" key="2">
    <source>
        <dbReference type="ARBA" id="ARBA00022679"/>
    </source>
</evidence>
<reference evidence="5 6" key="1">
    <citation type="submission" date="2020-04" db="EMBL/GenBank/DDBJ databases">
        <authorList>
            <person name="Klaysubun C."/>
            <person name="Duangmal K."/>
            <person name="Lipun K."/>
        </authorList>
    </citation>
    <scope>NUCLEOTIDE SEQUENCE [LARGE SCALE GENOMIC DNA]</scope>
    <source>
        <strain evidence="5 6">JCM 11839</strain>
    </source>
</reference>
<feature type="domain" description="Methyltransferase" evidence="4">
    <location>
        <begin position="48"/>
        <end position="143"/>
    </location>
</feature>
<name>A0ABX1RHD6_9PSEU</name>